<dbReference type="InterPro" id="IPR057670">
    <property type="entry name" value="SH3_retrovirus"/>
</dbReference>
<feature type="compositionally biased region" description="Polar residues" evidence="1">
    <location>
        <begin position="560"/>
        <end position="569"/>
    </location>
</feature>
<dbReference type="PANTHER" id="PTHR42648">
    <property type="entry name" value="TRANSPOSASE, PUTATIVE-RELATED"/>
    <property type="match status" value="1"/>
</dbReference>
<proteinExistence type="predicted"/>
<comment type="caution">
    <text evidence="3">The sequence shown here is derived from an EMBL/GenBank/DDBJ whole genome shotgun (WGS) entry which is preliminary data.</text>
</comment>
<dbReference type="EMBL" id="BKCJ010007946">
    <property type="protein sequence ID" value="GEU79788.1"/>
    <property type="molecule type" value="Genomic_DNA"/>
</dbReference>
<accession>A0A6L2N0Q2</accession>
<protein>
    <submittedName>
        <fullName evidence="3">Retrovirus-related Pol polyprotein from transposon TNT 1-94</fullName>
    </submittedName>
</protein>
<evidence type="ECO:0000313" key="3">
    <source>
        <dbReference type="EMBL" id="GEU79788.1"/>
    </source>
</evidence>
<organism evidence="3">
    <name type="scientific">Tanacetum cinerariifolium</name>
    <name type="common">Dalmatian daisy</name>
    <name type="synonym">Chrysanthemum cinerariifolium</name>
    <dbReference type="NCBI Taxonomy" id="118510"/>
    <lineage>
        <taxon>Eukaryota</taxon>
        <taxon>Viridiplantae</taxon>
        <taxon>Streptophyta</taxon>
        <taxon>Embryophyta</taxon>
        <taxon>Tracheophyta</taxon>
        <taxon>Spermatophyta</taxon>
        <taxon>Magnoliopsida</taxon>
        <taxon>eudicotyledons</taxon>
        <taxon>Gunneridae</taxon>
        <taxon>Pentapetalae</taxon>
        <taxon>asterids</taxon>
        <taxon>campanulids</taxon>
        <taxon>Asterales</taxon>
        <taxon>Asteraceae</taxon>
        <taxon>Asteroideae</taxon>
        <taxon>Anthemideae</taxon>
        <taxon>Anthemidinae</taxon>
        <taxon>Tanacetum</taxon>
    </lineage>
</organism>
<dbReference type="AlphaFoldDB" id="A0A6L2N0Q2"/>
<reference evidence="3" key="1">
    <citation type="journal article" date="2019" name="Sci. Rep.">
        <title>Draft genome of Tanacetum cinerariifolium, the natural source of mosquito coil.</title>
        <authorList>
            <person name="Yamashiro T."/>
            <person name="Shiraishi A."/>
            <person name="Satake H."/>
            <person name="Nakayama K."/>
        </authorList>
    </citation>
    <scope>NUCLEOTIDE SEQUENCE</scope>
</reference>
<dbReference type="Pfam" id="PF25597">
    <property type="entry name" value="SH3_retrovirus"/>
    <property type="match status" value="1"/>
</dbReference>
<name>A0A6L2N0Q2_TANCI</name>
<feature type="region of interest" description="Disordered" evidence="1">
    <location>
        <begin position="194"/>
        <end position="233"/>
    </location>
</feature>
<dbReference type="PANTHER" id="PTHR42648:SF21">
    <property type="entry name" value="CYSTEINE-RICH RLK (RECEPTOR-LIKE PROTEIN KINASE) 8"/>
    <property type="match status" value="1"/>
</dbReference>
<evidence type="ECO:0000256" key="1">
    <source>
        <dbReference type="SAM" id="MobiDB-lite"/>
    </source>
</evidence>
<gene>
    <name evidence="3" type="ORF">Tci_051766</name>
</gene>
<feature type="domain" description="Retroviral polymerase SH3-like" evidence="2">
    <location>
        <begin position="406"/>
        <end position="460"/>
    </location>
</feature>
<sequence length="569" mass="63716">MVTIDGEGVDCTGHAEDETEDYALMTFNSSNSGSDTEVTSFLKVCEESYAKLKKLYDEQREQLGVASIEIQAYTLALKKVEAQLVCHHKNQLAYEEKIRFMKIDLDDKTNVLIYHKKLLAAAETEKEELKTKLENFQSSSKGLSKLLNSQMSAKEKSRLGFVKFEGIHVVPPPMTGNYMPPKSNFRTDELKFTYGPKQSTTSESDAKTSDLDSCESSSSEETLETMPKPVESKPKVVNEPKVWSDTPIIAEYESDSDDEYVSKALVEQEKPSYAFINTVKHDNPHQTLKGKDIVDSGCFRHMIGNKDYLVNYQDFNGGPVAFGCSKSCLIAKATIDESTKWHRRMTIPLLLVTKESNTMHPAEAVSTACYVLNRVLVTKPQNKTAYEHLTGKIPIISYIRPFGCHVAILNTIDHLGKFAKKYDEGFLVRYSLSSKAFRVYNLETKRVEENLHINFLENKPNVAGKGPTWLFDLDYLTDSINYQPITAKNKANKTVGPMETNNSAGTQDGFDAGNSDMEANHAQEYYLLPLLSSYTLTVKSSKIKNGDQKLNGVSGHPKDFSSSSCEEDL</sequence>
<evidence type="ECO:0000259" key="2">
    <source>
        <dbReference type="Pfam" id="PF25597"/>
    </source>
</evidence>
<feature type="region of interest" description="Disordered" evidence="1">
    <location>
        <begin position="545"/>
        <end position="569"/>
    </location>
</feature>
<dbReference type="InterPro" id="IPR039537">
    <property type="entry name" value="Retrotran_Ty1/copia-like"/>
</dbReference>